<feature type="transmembrane region" description="Helical" evidence="1">
    <location>
        <begin position="48"/>
        <end position="74"/>
    </location>
</feature>
<sequence>MKMLFGFKVFRPYYHFIMYFSIDNWRMDQRFNEGTTHRLMAKSLFYKFLLFGTLCFMVEFRFLMFIAVLLFSFFKKRKRSK</sequence>
<evidence type="ECO:0000313" key="3">
    <source>
        <dbReference type="Proteomes" id="UP000192477"/>
    </source>
</evidence>
<keyword evidence="1" id="KW-1133">Transmembrane helix</keyword>
<dbReference type="EMBL" id="MJEA01000005">
    <property type="protein sequence ID" value="OQO70331.1"/>
    <property type="molecule type" value="Genomic_DNA"/>
</dbReference>
<reference evidence="2 3" key="1">
    <citation type="journal article" date="2017" name="BMC Microbiol.">
        <title>Comparative genomics of Enterococcus spp. isolated from bovine feces.</title>
        <authorList>
            <person name="Beukers A.G."/>
            <person name="Zaheer R."/>
            <person name="Goji N."/>
            <person name="Amoako K.K."/>
            <person name="Chaves A.V."/>
            <person name="Ward M.P."/>
            <person name="McAllister T.A."/>
        </authorList>
    </citation>
    <scope>NUCLEOTIDE SEQUENCE [LARGE SCALE GENOMIC DNA]</scope>
    <source>
        <strain evidence="2 3">F1129D 143</strain>
    </source>
</reference>
<evidence type="ECO:0000313" key="2">
    <source>
        <dbReference type="EMBL" id="OQO70331.1"/>
    </source>
</evidence>
<keyword evidence="1" id="KW-0472">Membrane</keyword>
<name>A0A1V8YCI1_9ENTE</name>
<keyword evidence="1" id="KW-0812">Transmembrane</keyword>
<dbReference type="Proteomes" id="UP000192477">
    <property type="component" value="Unassembled WGS sequence"/>
</dbReference>
<organism evidence="2 3">
    <name type="scientific">Enterococcus villorum</name>
    <dbReference type="NCBI Taxonomy" id="112904"/>
    <lineage>
        <taxon>Bacteria</taxon>
        <taxon>Bacillati</taxon>
        <taxon>Bacillota</taxon>
        <taxon>Bacilli</taxon>
        <taxon>Lactobacillales</taxon>
        <taxon>Enterococcaceae</taxon>
        <taxon>Enterococcus</taxon>
    </lineage>
</organism>
<gene>
    <name evidence="2" type="ORF">BH747_06405</name>
</gene>
<accession>A0A1V8YCI1</accession>
<protein>
    <submittedName>
        <fullName evidence="2">Uncharacterized protein</fullName>
    </submittedName>
</protein>
<evidence type="ECO:0000256" key="1">
    <source>
        <dbReference type="SAM" id="Phobius"/>
    </source>
</evidence>
<proteinExistence type="predicted"/>
<comment type="caution">
    <text evidence="2">The sequence shown here is derived from an EMBL/GenBank/DDBJ whole genome shotgun (WGS) entry which is preliminary data.</text>
</comment>
<dbReference type="AlphaFoldDB" id="A0A1V8YCI1"/>